<reference evidence="2" key="1">
    <citation type="journal article" date="2023" name="G3 (Bethesda)">
        <title>A reference genome for the long-term kleptoplast-retaining sea slug Elysia crispata morphotype clarki.</title>
        <authorList>
            <person name="Eastman K.E."/>
            <person name="Pendleton A.L."/>
            <person name="Shaikh M.A."/>
            <person name="Suttiyut T."/>
            <person name="Ogas R."/>
            <person name="Tomko P."/>
            <person name="Gavelis G."/>
            <person name="Widhalm J.R."/>
            <person name="Wisecaver J.H."/>
        </authorList>
    </citation>
    <scope>NUCLEOTIDE SEQUENCE</scope>
    <source>
        <strain evidence="2">ECLA1</strain>
    </source>
</reference>
<organism evidence="2 3">
    <name type="scientific">Elysia crispata</name>
    <name type="common">lettuce slug</name>
    <dbReference type="NCBI Taxonomy" id="231223"/>
    <lineage>
        <taxon>Eukaryota</taxon>
        <taxon>Metazoa</taxon>
        <taxon>Spiralia</taxon>
        <taxon>Lophotrochozoa</taxon>
        <taxon>Mollusca</taxon>
        <taxon>Gastropoda</taxon>
        <taxon>Heterobranchia</taxon>
        <taxon>Euthyneura</taxon>
        <taxon>Panpulmonata</taxon>
        <taxon>Sacoglossa</taxon>
        <taxon>Placobranchoidea</taxon>
        <taxon>Plakobranchidae</taxon>
        <taxon>Elysia</taxon>
    </lineage>
</organism>
<keyword evidence="3" id="KW-1185">Reference proteome</keyword>
<dbReference type="AlphaFoldDB" id="A0AAE1EAI6"/>
<accession>A0AAE1EAI6</accession>
<evidence type="ECO:0000256" key="1">
    <source>
        <dbReference type="SAM" id="MobiDB-lite"/>
    </source>
</evidence>
<name>A0AAE1EAI6_9GAST</name>
<evidence type="ECO:0000313" key="3">
    <source>
        <dbReference type="Proteomes" id="UP001283361"/>
    </source>
</evidence>
<comment type="caution">
    <text evidence="2">The sequence shown here is derived from an EMBL/GenBank/DDBJ whole genome shotgun (WGS) entry which is preliminary data.</text>
</comment>
<sequence>MERQENNLDNWTITYLGSSLDGATREQPGQLTNHLPRKLLMELMERQENNLDNLTITYLGSSLDGATREQPGQLTNHLPRKLS</sequence>
<evidence type="ECO:0000313" key="2">
    <source>
        <dbReference type="EMBL" id="KAK3799545.1"/>
    </source>
</evidence>
<proteinExistence type="predicted"/>
<protein>
    <submittedName>
        <fullName evidence="2">Uncharacterized protein</fullName>
    </submittedName>
</protein>
<dbReference type="Proteomes" id="UP001283361">
    <property type="component" value="Unassembled WGS sequence"/>
</dbReference>
<dbReference type="EMBL" id="JAWDGP010000555">
    <property type="protein sequence ID" value="KAK3799545.1"/>
    <property type="molecule type" value="Genomic_DNA"/>
</dbReference>
<gene>
    <name evidence="2" type="ORF">RRG08_019346</name>
</gene>
<feature type="region of interest" description="Disordered" evidence="1">
    <location>
        <begin position="62"/>
        <end position="83"/>
    </location>
</feature>